<feature type="transmembrane region" description="Helical" evidence="3">
    <location>
        <begin position="60"/>
        <end position="81"/>
    </location>
</feature>
<accession>A0ABV8R439</accession>
<dbReference type="CDD" id="cd00118">
    <property type="entry name" value="LysM"/>
    <property type="match status" value="1"/>
</dbReference>
<feature type="coiled-coil region" evidence="1">
    <location>
        <begin position="998"/>
        <end position="1041"/>
    </location>
</feature>
<evidence type="ECO:0000256" key="3">
    <source>
        <dbReference type="SAM" id="Phobius"/>
    </source>
</evidence>
<keyword evidence="3" id="KW-0472">Membrane</keyword>
<comment type="caution">
    <text evidence="5">The sequence shown here is derived from an EMBL/GenBank/DDBJ whole genome shotgun (WGS) entry which is preliminary data.</text>
</comment>
<dbReference type="SMART" id="SM00257">
    <property type="entry name" value="LysM"/>
    <property type="match status" value="1"/>
</dbReference>
<gene>
    <name evidence="5" type="ORF">ACFOW9_16535</name>
</gene>
<dbReference type="Pfam" id="PF01476">
    <property type="entry name" value="LysM"/>
    <property type="match status" value="1"/>
</dbReference>
<feature type="domain" description="LysM" evidence="4">
    <location>
        <begin position="160"/>
        <end position="216"/>
    </location>
</feature>
<keyword evidence="3" id="KW-1133">Transmembrane helix</keyword>
<evidence type="ECO:0000256" key="2">
    <source>
        <dbReference type="SAM" id="MobiDB-lite"/>
    </source>
</evidence>
<evidence type="ECO:0000256" key="1">
    <source>
        <dbReference type="SAM" id="Coils"/>
    </source>
</evidence>
<dbReference type="PANTHER" id="PTHR34700:SF4">
    <property type="entry name" value="PHAGE-LIKE ELEMENT PBSX PROTEIN XKDP"/>
    <property type="match status" value="1"/>
</dbReference>
<organism evidence="5 6">
    <name type="scientific">Arthrobacter cryoconiti</name>
    <dbReference type="NCBI Taxonomy" id="748907"/>
    <lineage>
        <taxon>Bacteria</taxon>
        <taxon>Bacillati</taxon>
        <taxon>Actinomycetota</taxon>
        <taxon>Actinomycetes</taxon>
        <taxon>Micrococcales</taxon>
        <taxon>Micrococcaceae</taxon>
        <taxon>Arthrobacter</taxon>
    </lineage>
</organism>
<evidence type="ECO:0000313" key="6">
    <source>
        <dbReference type="Proteomes" id="UP001595773"/>
    </source>
</evidence>
<dbReference type="Proteomes" id="UP001595773">
    <property type="component" value="Unassembled WGS sequence"/>
</dbReference>
<keyword evidence="3" id="KW-0812">Transmembrane</keyword>
<dbReference type="InterPro" id="IPR036779">
    <property type="entry name" value="LysM_dom_sf"/>
</dbReference>
<feature type="compositionally biased region" description="Low complexity" evidence="2">
    <location>
        <begin position="301"/>
        <end position="338"/>
    </location>
</feature>
<dbReference type="EMBL" id="JBHSCQ010000024">
    <property type="protein sequence ID" value="MFC4267215.1"/>
    <property type="molecule type" value="Genomic_DNA"/>
</dbReference>
<dbReference type="InterPro" id="IPR052196">
    <property type="entry name" value="Bact_Kbp"/>
</dbReference>
<keyword evidence="6" id="KW-1185">Reference proteome</keyword>
<dbReference type="Gene3D" id="3.10.350.10">
    <property type="entry name" value="LysM domain"/>
    <property type="match status" value="1"/>
</dbReference>
<sequence>MKKLVSGVAALIGLAVLLVGIPAALIALAGNPIPSIDQAIQGFTQPDWTGSFTTGHVLPIIGWIAWASFAIGILSVIPAMVRGIEPPQIKGLALQQNTGRALIGAVIIMITSFGGVAAASASEAPAIAPVSISVQQSTQIQAPAAATKQAPAETKVASAPTVTVQNGDSLWSLAESYLGDGNRFNEIAQLNYGAPQPDGGSLSENHFINAGWTIKLPADASVSNDKALTVSVGDTLESLAQAEYGDASKSTVIFNASQSIVQFDGTQIGTTQQILPGYRLVAPNVKSTAAPLSSNIVKDAPAVTPAPAPEAAAPEAPTGAAATPAATEADTPAPSAPEQTTQVTAPADTGSTESDSTSAVVAEDAGNEFPVATLWGAGGILAAGILSVLGARRFRQQRRRKAGERIAMPAQDIAVTELELRAAEDPAGVDDIDQSLHFLATWAFDNDLALPKLFAVRLSPQTVEVYLDQPASLPAPFEAVSDDDCAWSIDPRKLPDFEPKTASPYPALVTLGQDAADGHILVDLEQIGALNLAGDPEMTQGALTALAIELACSKWSEELRVSIVGFAPELPSAFDTGRVRYIKDVQELVSNLAARAAQDAELLRKLDIDSSHDARISAKTEDSWPPEIILLVQMPDDETAQKLATLIQDVPRVGIAAITQGHLAGEWSLEIANDRTAKLTPAGIELQAQIVAGDNYTNILSALRSTVERAVQAPPVQRETSINSVIARPIEESAPADPETEEEALPAAEMDAVDLDAVPNTPALLIDLEARSRRPKPVDEEIRIELPDAPFVRVLGNVRIENTKGVNPGCVSGGSTARATEVIAFLALHRKQSTEEYDQAIHPNKSMTASMRNPLISRARKWLDSTADGQDFLAKFDVAKSYTLLDEVRTDWDIFQELVGEDAATASLARLEAALELVTGQPFQGVKAARGAWGWSEIDQQEMIAAISDVAYEVAERARETNDPALMLKASLRGSMVNPASEIHKRHKLLAFALNDDKEGFERTVQQIFDQCEAMEEDGPEQETLDLIRQLEGRLEKLKAS</sequence>
<feature type="compositionally biased region" description="Polar residues" evidence="2">
    <location>
        <begin position="339"/>
        <end position="359"/>
    </location>
</feature>
<proteinExistence type="predicted"/>
<feature type="transmembrane region" description="Helical" evidence="3">
    <location>
        <begin position="101"/>
        <end position="121"/>
    </location>
</feature>
<dbReference type="PANTHER" id="PTHR34700">
    <property type="entry name" value="POTASSIUM BINDING PROTEIN KBP"/>
    <property type="match status" value="1"/>
</dbReference>
<reference evidence="6" key="1">
    <citation type="journal article" date="2019" name="Int. J. Syst. Evol. Microbiol.">
        <title>The Global Catalogue of Microorganisms (GCM) 10K type strain sequencing project: providing services to taxonomists for standard genome sequencing and annotation.</title>
        <authorList>
            <consortium name="The Broad Institute Genomics Platform"/>
            <consortium name="The Broad Institute Genome Sequencing Center for Infectious Disease"/>
            <person name="Wu L."/>
            <person name="Ma J."/>
        </authorList>
    </citation>
    <scope>NUCLEOTIDE SEQUENCE [LARGE SCALE GENOMIC DNA]</scope>
    <source>
        <strain evidence="6">CGMCC 1.10698</strain>
    </source>
</reference>
<dbReference type="PROSITE" id="PS51782">
    <property type="entry name" value="LYSM"/>
    <property type="match status" value="1"/>
</dbReference>
<evidence type="ECO:0000259" key="4">
    <source>
        <dbReference type="PROSITE" id="PS51782"/>
    </source>
</evidence>
<evidence type="ECO:0000313" key="5">
    <source>
        <dbReference type="EMBL" id="MFC4267215.1"/>
    </source>
</evidence>
<dbReference type="InterPro" id="IPR018392">
    <property type="entry name" value="LysM"/>
</dbReference>
<keyword evidence="1" id="KW-0175">Coiled coil</keyword>
<dbReference type="RefSeq" id="WP_230068282.1">
    <property type="nucleotide sequence ID" value="NZ_BAABLL010000017.1"/>
</dbReference>
<protein>
    <submittedName>
        <fullName evidence="5">LysM peptidoglycan-binding domain-containing protein</fullName>
    </submittedName>
</protein>
<feature type="region of interest" description="Disordered" evidence="2">
    <location>
        <begin position="301"/>
        <end position="360"/>
    </location>
</feature>
<name>A0ABV8R439_9MICC</name>